<comment type="subcellular location">
    <subcellularLocation>
        <location evidence="1">Cell membrane</location>
        <topology evidence="1">Single-pass membrane protein</topology>
    </subcellularLocation>
</comment>
<evidence type="ECO:0000256" key="4">
    <source>
        <dbReference type="ARBA" id="ARBA00022692"/>
    </source>
</evidence>
<keyword evidence="3" id="KW-1003">Cell membrane</keyword>
<dbReference type="Proteomes" id="UP000271227">
    <property type="component" value="Unassembled WGS sequence"/>
</dbReference>
<dbReference type="Pfam" id="PF13677">
    <property type="entry name" value="MotB_plug"/>
    <property type="match status" value="1"/>
</dbReference>
<feature type="domain" description="OmpA-like" evidence="9">
    <location>
        <begin position="118"/>
        <end position="240"/>
    </location>
</feature>
<keyword evidence="11" id="KW-1185">Reference proteome</keyword>
<dbReference type="Pfam" id="PF00691">
    <property type="entry name" value="OmpA"/>
    <property type="match status" value="1"/>
</dbReference>
<reference evidence="10 11" key="1">
    <citation type="submission" date="2018-10" db="EMBL/GenBank/DDBJ databases">
        <title>Genomic Encyclopedia of Archaeal and Bacterial Type Strains, Phase II (KMG-II): from individual species to whole genera.</title>
        <authorList>
            <person name="Goeker M."/>
        </authorList>
    </citation>
    <scope>NUCLEOTIDE SEQUENCE [LARGE SCALE GENOMIC DNA]</scope>
    <source>
        <strain evidence="10 11">DSM 25217</strain>
    </source>
</reference>
<dbReference type="InterPro" id="IPR025713">
    <property type="entry name" value="MotB-like_N_dom"/>
</dbReference>
<proteinExistence type="inferred from homology"/>
<evidence type="ECO:0000313" key="11">
    <source>
        <dbReference type="Proteomes" id="UP000271227"/>
    </source>
</evidence>
<keyword evidence="6 7" id="KW-0472">Membrane</keyword>
<evidence type="ECO:0000256" key="7">
    <source>
        <dbReference type="PROSITE-ProRule" id="PRU00473"/>
    </source>
</evidence>
<dbReference type="PANTHER" id="PTHR30329">
    <property type="entry name" value="STATOR ELEMENT OF FLAGELLAR MOTOR COMPLEX"/>
    <property type="match status" value="1"/>
</dbReference>
<dbReference type="AlphaFoldDB" id="A0A3M0CKM2"/>
<accession>A0A3M0CKM2</accession>
<evidence type="ECO:0000256" key="5">
    <source>
        <dbReference type="ARBA" id="ARBA00022989"/>
    </source>
</evidence>
<dbReference type="Gene3D" id="3.30.1330.60">
    <property type="entry name" value="OmpA-like domain"/>
    <property type="match status" value="1"/>
</dbReference>
<organism evidence="10 11">
    <name type="scientific">Eilatimonas milleporae</name>
    <dbReference type="NCBI Taxonomy" id="911205"/>
    <lineage>
        <taxon>Bacteria</taxon>
        <taxon>Pseudomonadati</taxon>
        <taxon>Pseudomonadota</taxon>
        <taxon>Alphaproteobacteria</taxon>
        <taxon>Kordiimonadales</taxon>
        <taxon>Kordiimonadaceae</taxon>
        <taxon>Eilatimonas</taxon>
    </lineage>
</organism>
<sequence>MTGSGDRDTGYDRLPVEKEVHTPWMITFADLLSLMLTFFVLLYSMNTIEFRHWSSVVETMAHQFNPERAEVQPEPHPETPHIMVRRPAGMNLNYLQSLLADDVASEPLLADAYVTRVGARVSLVLPADRFFEDKTAELKPAAASAIARISTTLVYLRNRIVVAGHTNPTPVVRGRYRSNWELSLARARLVSGLLAENGYAAPLSAIGYGDSRFGSFAPSLLPAERYRLAERIEISIIAEGRESDFYDLF</sequence>
<dbReference type="RefSeq" id="WP_121938255.1">
    <property type="nucleotide sequence ID" value="NZ_REFR01000010.1"/>
</dbReference>
<dbReference type="SUPFAM" id="SSF103088">
    <property type="entry name" value="OmpA-like"/>
    <property type="match status" value="1"/>
</dbReference>
<protein>
    <submittedName>
        <fullName evidence="10">Chemotaxis protein MotB</fullName>
    </submittedName>
</protein>
<evidence type="ECO:0000313" key="10">
    <source>
        <dbReference type="EMBL" id="RMB08940.1"/>
    </source>
</evidence>
<dbReference type="PANTHER" id="PTHR30329:SF21">
    <property type="entry name" value="LIPOPROTEIN YIAD-RELATED"/>
    <property type="match status" value="1"/>
</dbReference>
<evidence type="ECO:0000256" key="3">
    <source>
        <dbReference type="ARBA" id="ARBA00022475"/>
    </source>
</evidence>
<keyword evidence="5 8" id="KW-1133">Transmembrane helix</keyword>
<dbReference type="PROSITE" id="PS51123">
    <property type="entry name" value="OMPA_2"/>
    <property type="match status" value="1"/>
</dbReference>
<dbReference type="InterPro" id="IPR036737">
    <property type="entry name" value="OmpA-like_sf"/>
</dbReference>
<evidence type="ECO:0000256" key="8">
    <source>
        <dbReference type="SAM" id="Phobius"/>
    </source>
</evidence>
<evidence type="ECO:0000259" key="9">
    <source>
        <dbReference type="PROSITE" id="PS51123"/>
    </source>
</evidence>
<dbReference type="InterPro" id="IPR006665">
    <property type="entry name" value="OmpA-like"/>
</dbReference>
<comment type="similarity">
    <text evidence="2">Belongs to the MotB family.</text>
</comment>
<keyword evidence="4 8" id="KW-0812">Transmembrane</keyword>
<evidence type="ECO:0000256" key="2">
    <source>
        <dbReference type="ARBA" id="ARBA00008914"/>
    </source>
</evidence>
<dbReference type="InParanoid" id="A0A3M0CKM2"/>
<gene>
    <name evidence="10" type="ORF">BXY39_1587</name>
</gene>
<dbReference type="InterPro" id="IPR050330">
    <property type="entry name" value="Bact_OuterMem_StrucFunc"/>
</dbReference>
<dbReference type="OrthoDB" id="7348512at2"/>
<evidence type="ECO:0000256" key="6">
    <source>
        <dbReference type="ARBA" id="ARBA00023136"/>
    </source>
</evidence>
<comment type="caution">
    <text evidence="10">The sequence shown here is derived from an EMBL/GenBank/DDBJ whole genome shotgun (WGS) entry which is preliminary data.</text>
</comment>
<evidence type="ECO:0000256" key="1">
    <source>
        <dbReference type="ARBA" id="ARBA00004162"/>
    </source>
</evidence>
<dbReference type="GO" id="GO:0005886">
    <property type="term" value="C:plasma membrane"/>
    <property type="evidence" value="ECO:0007669"/>
    <property type="project" value="UniProtKB-SubCell"/>
</dbReference>
<feature type="transmembrane region" description="Helical" evidence="8">
    <location>
        <begin position="24"/>
        <end position="43"/>
    </location>
</feature>
<dbReference type="EMBL" id="REFR01000010">
    <property type="protein sequence ID" value="RMB08940.1"/>
    <property type="molecule type" value="Genomic_DNA"/>
</dbReference>
<name>A0A3M0CKM2_9PROT</name>